<dbReference type="InterPro" id="IPR036881">
    <property type="entry name" value="Glyco_hydro_3_C_sf"/>
</dbReference>
<proteinExistence type="inferred from homology"/>
<dbReference type="GO" id="GO:0005975">
    <property type="term" value="P:carbohydrate metabolic process"/>
    <property type="evidence" value="ECO:0007669"/>
    <property type="project" value="InterPro"/>
</dbReference>
<gene>
    <name evidence="4" type="ORF">B2A_09726</name>
</gene>
<dbReference type="PANTHER" id="PTHR42715">
    <property type="entry name" value="BETA-GLUCOSIDASE"/>
    <property type="match status" value="1"/>
</dbReference>
<name>T1ATN8_9ZZZZ</name>
<evidence type="ECO:0000259" key="3">
    <source>
        <dbReference type="Pfam" id="PF01915"/>
    </source>
</evidence>
<dbReference type="InterPro" id="IPR002772">
    <property type="entry name" value="Glyco_hydro_3_C"/>
</dbReference>
<keyword evidence="4" id="KW-0326">Glycosidase</keyword>
<dbReference type="EC" id="3.2.1.21" evidence="4"/>
<sequence>MSPLAGIEALTGASRVRYIQGLPSDAELTAIPAADLSAPFTGASHAGPYSATLRAPQTGTYIIALANNCHCYSVASLAIDGRTLVNNPGTPPNPTYSAAVHLIKGQSYALTVTGPVMTPISAKFAQKHKKRPKELQEKYKKVMGPSIGIQLLWATPSVVRADIEQAVNAARSAPAAVVVVADDTESEGADRPDLRLPSAQNALVSAVAKVNPHTVVVIQAGAPITMPWLA</sequence>
<dbReference type="SUPFAM" id="SSF52279">
    <property type="entry name" value="Beta-D-glucan exohydrolase, C-terminal domain"/>
    <property type="match status" value="1"/>
</dbReference>
<dbReference type="PANTHER" id="PTHR42715:SF10">
    <property type="entry name" value="BETA-GLUCOSIDASE"/>
    <property type="match status" value="1"/>
</dbReference>
<evidence type="ECO:0000256" key="1">
    <source>
        <dbReference type="ARBA" id="ARBA00005336"/>
    </source>
</evidence>
<protein>
    <submittedName>
        <fullName evidence="4">Protein containing Glycoside hydrolase, family 3</fullName>
        <ecNumber evidence="4">3.2.1.21</ecNumber>
    </submittedName>
</protein>
<evidence type="ECO:0000313" key="4">
    <source>
        <dbReference type="EMBL" id="EQD44054.1"/>
    </source>
</evidence>
<dbReference type="InterPro" id="IPR050288">
    <property type="entry name" value="Cellulose_deg_GH3"/>
</dbReference>
<keyword evidence="2 4" id="KW-0378">Hydrolase</keyword>
<dbReference type="Gene3D" id="3.40.50.1700">
    <property type="entry name" value="Glycoside hydrolase family 3 C-terminal domain"/>
    <property type="match status" value="1"/>
</dbReference>
<organism evidence="4">
    <name type="scientific">mine drainage metagenome</name>
    <dbReference type="NCBI Taxonomy" id="410659"/>
    <lineage>
        <taxon>unclassified sequences</taxon>
        <taxon>metagenomes</taxon>
        <taxon>ecological metagenomes</taxon>
    </lineage>
</organism>
<feature type="non-terminal residue" evidence="4">
    <location>
        <position position="230"/>
    </location>
</feature>
<dbReference type="AlphaFoldDB" id="T1ATN8"/>
<dbReference type="Pfam" id="PF01915">
    <property type="entry name" value="Glyco_hydro_3_C"/>
    <property type="match status" value="1"/>
</dbReference>
<feature type="domain" description="Glycoside hydrolase family 3 C-terminal" evidence="3">
    <location>
        <begin position="43"/>
        <end position="228"/>
    </location>
</feature>
<comment type="caution">
    <text evidence="4">The sequence shown here is derived from an EMBL/GenBank/DDBJ whole genome shotgun (WGS) entry which is preliminary data.</text>
</comment>
<dbReference type="EMBL" id="AUZZ01007031">
    <property type="protein sequence ID" value="EQD44054.1"/>
    <property type="molecule type" value="Genomic_DNA"/>
</dbReference>
<reference evidence="4" key="2">
    <citation type="journal article" date="2014" name="ISME J.">
        <title>Microbial stratification in low pH oxic and suboxic macroscopic growths along an acid mine drainage.</title>
        <authorList>
            <person name="Mendez-Garcia C."/>
            <person name="Mesa V."/>
            <person name="Sprenger R.R."/>
            <person name="Richter M."/>
            <person name="Diez M.S."/>
            <person name="Solano J."/>
            <person name="Bargiela R."/>
            <person name="Golyshina O.V."/>
            <person name="Manteca A."/>
            <person name="Ramos J.L."/>
            <person name="Gallego J.R."/>
            <person name="Llorente I."/>
            <person name="Martins Dos Santos V.A."/>
            <person name="Jensen O.N."/>
            <person name="Pelaez A.I."/>
            <person name="Sanchez J."/>
            <person name="Ferrer M."/>
        </authorList>
    </citation>
    <scope>NUCLEOTIDE SEQUENCE</scope>
</reference>
<evidence type="ECO:0000256" key="2">
    <source>
        <dbReference type="ARBA" id="ARBA00022801"/>
    </source>
</evidence>
<reference evidence="4" key="1">
    <citation type="submission" date="2013-08" db="EMBL/GenBank/DDBJ databases">
        <authorList>
            <person name="Mendez C."/>
            <person name="Richter M."/>
            <person name="Ferrer M."/>
            <person name="Sanchez J."/>
        </authorList>
    </citation>
    <scope>NUCLEOTIDE SEQUENCE</scope>
</reference>
<dbReference type="GO" id="GO:0008422">
    <property type="term" value="F:beta-glucosidase activity"/>
    <property type="evidence" value="ECO:0007669"/>
    <property type="project" value="UniProtKB-EC"/>
</dbReference>
<dbReference type="Gene3D" id="2.60.120.380">
    <property type="match status" value="1"/>
</dbReference>
<accession>T1ATN8</accession>
<comment type="similarity">
    <text evidence="1">Belongs to the glycosyl hydrolase 3 family.</text>
</comment>